<accession>S4VZM9</accession>
<reference evidence="3 4" key="1">
    <citation type="journal article" date="2013" name="Science">
        <title>Pandoraviruses: amoeba viruses with genomes up to 2.5 Mb reaching that of parasitic eukaryotes.</title>
        <authorList>
            <person name="Philippe N."/>
            <person name="Legendre M."/>
            <person name="Doutre G."/>
            <person name="Coute Y."/>
            <person name="Poirot O."/>
            <person name="Lescot M."/>
            <person name="Arslan D."/>
            <person name="Seltzer V."/>
            <person name="Bertaux L."/>
            <person name="Bruley C."/>
            <person name="Garin J."/>
            <person name="Claverie J.M."/>
            <person name="Abergel C."/>
        </authorList>
    </citation>
    <scope>NUCLEOTIDE SEQUENCE [LARGE SCALE GENOMIC DNA]</scope>
</reference>
<name>S4VZM9_9VIRU</name>
<sequence>MESRQIRRPCASPAAPRQNERTSLARACLCVYLGVASVAALAEAFWRSTRGSTGPVTTCRGTGLWSREPEPPTPGSSDSAWSSWPLLRLLAGLGAGALWPLWAAAIALKALLRQY</sequence>
<keyword evidence="2" id="KW-0472">Membrane</keyword>
<dbReference type="Proteomes" id="UP000204584">
    <property type="component" value="Segment"/>
</dbReference>
<protein>
    <submittedName>
        <fullName evidence="3">Uncharacterized protein</fullName>
    </submittedName>
</protein>
<gene>
    <name evidence="3" type="ORF">psal_cds_882</name>
</gene>
<organism evidence="3 4">
    <name type="scientific">Pandoravirus salinus</name>
    <dbReference type="NCBI Taxonomy" id="1349410"/>
    <lineage>
        <taxon>Viruses</taxon>
        <taxon>Pandoravirus</taxon>
    </lineage>
</organism>
<feature type="transmembrane region" description="Helical" evidence="2">
    <location>
        <begin position="89"/>
        <end position="112"/>
    </location>
</feature>
<evidence type="ECO:0000256" key="2">
    <source>
        <dbReference type="SAM" id="Phobius"/>
    </source>
</evidence>
<feature type="compositionally biased region" description="Polar residues" evidence="1">
    <location>
        <begin position="50"/>
        <end position="60"/>
    </location>
</feature>
<keyword evidence="2" id="KW-0812">Transmembrane</keyword>
<dbReference type="EMBL" id="KC977571">
    <property type="protein sequence ID" value="AGO84961.1"/>
    <property type="molecule type" value="Genomic_DNA"/>
</dbReference>
<dbReference type="RefSeq" id="YP_008438035.1">
    <property type="nucleotide sequence ID" value="NC_022098.1"/>
</dbReference>
<keyword evidence="4" id="KW-1185">Reference proteome</keyword>
<dbReference type="KEGG" id="vg:16606748"/>
<feature type="region of interest" description="Disordered" evidence="1">
    <location>
        <begin position="50"/>
        <end position="80"/>
    </location>
</feature>
<dbReference type="GeneID" id="16606748"/>
<evidence type="ECO:0000313" key="3">
    <source>
        <dbReference type="EMBL" id="AGO84961.1"/>
    </source>
</evidence>
<feature type="region of interest" description="Disordered" evidence="1">
    <location>
        <begin position="1"/>
        <end position="20"/>
    </location>
</feature>
<evidence type="ECO:0000313" key="4">
    <source>
        <dbReference type="Proteomes" id="UP000204584"/>
    </source>
</evidence>
<feature type="transmembrane region" description="Helical" evidence="2">
    <location>
        <begin position="24"/>
        <end position="46"/>
    </location>
</feature>
<evidence type="ECO:0000256" key="1">
    <source>
        <dbReference type="SAM" id="MobiDB-lite"/>
    </source>
</evidence>
<keyword evidence="2" id="KW-1133">Transmembrane helix</keyword>
<proteinExistence type="predicted"/>